<feature type="domain" description="Calcineurin-like phosphoesterase" evidence="2">
    <location>
        <begin position="54"/>
        <end position="232"/>
    </location>
</feature>
<protein>
    <submittedName>
        <fullName evidence="3">Metallophosphoesterase</fullName>
    </submittedName>
</protein>
<dbReference type="PANTHER" id="PTHR43143">
    <property type="entry name" value="METALLOPHOSPHOESTERASE, CALCINEURIN SUPERFAMILY"/>
    <property type="match status" value="1"/>
</dbReference>
<reference evidence="3 4" key="1">
    <citation type="submission" date="2009-06" db="EMBL/GenBank/DDBJ databases">
        <title>Complete sequence of Thermotogales bacterium TBF 19.5.1.</title>
        <authorList>
            <consortium name="US DOE Joint Genome Institute"/>
            <person name="Lucas S."/>
            <person name="Copeland A."/>
            <person name="Lapidus A."/>
            <person name="Glavina del Rio T."/>
            <person name="Tice H."/>
            <person name="Bruce D."/>
            <person name="Goodwin L."/>
            <person name="Pitluck S."/>
            <person name="Chertkov O."/>
            <person name="Brettin T."/>
            <person name="Detter J.C."/>
            <person name="Han C."/>
            <person name="Schmutz J."/>
            <person name="Larimer F."/>
            <person name="Land M."/>
            <person name="Hauser L."/>
            <person name="Kyrpides N."/>
            <person name="Ovchinnikova G."/>
            <person name="Noll K."/>
        </authorList>
    </citation>
    <scope>NUCLEOTIDE SEQUENCE [LARGE SCALE GENOMIC DNA]</scope>
    <source>
        <strain evidence="4">ATCC BAA-1733 / DSM 21960 / TBF 19.5.1</strain>
    </source>
</reference>
<reference evidence="3 4" key="2">
    <citation type="journal article" date="2011" name="J. Bacteriol.">
        <title>Genome Sequence of Kosmotoga olearia Strain TBF 19.5.1, a Thermophilic Bacterium with a Wide Growth Temperature Range, Isolated from the Troll B Oil Platform in the North Sea.</title>
        <authorList>
            <person name="Swithers K.S."/>
            <person name="Dipippo J.L."/>
            <person name="Bruce D.C."/>
            <person name="Detter C."/>
            <person name="Tapia R."/>
            <person name="Han S."/>
            <person name="Goodwin L.A."/>
            <person name="Han J."/>
            <person name="Woyke T."/>
            <person name="Pitluck S."/>
            <person name="Pennacchio L."/>
            <person name="Nolan M."/>
            <person name="Mikhailova N."/>
            <person name="Land M.L."/>
            <person name="Nesbo C.L."/>
            <person name="Gogarten J.P."/>
            <person name="Noll K.M."/>
        </authorList>
    </citation>
    <scope>NUCLEOTIDE SEQUENCE [LARGE SCALE GENOMIC DNA]</scope>
    <source>
        <strain evidence="4">ATCC BAA-1733 / DSM 21960 / TBF 19.5.1</strain>
    </source>
</reference>
<sequence length="358" mass="41719">MNNRRKCLIIWIISVFLIAISAIKITMPFIQSESVKNVVYNSVNKIKTHSGNFSFAVLGDNKNSISTFGKIIEQINTNPEITFVVNTGDMVFDGSVTKYNFFLKQLSKLQKPFIPVPGNHDIADGGMNNYVEFFGPLYYAFAVDQVYFIVLDSSNEETIGAWQMKWLEEQLKNSQKHKYRFVFLHVPIFDPRLPMDKQPGHSLKNTKNAMELLKLLQKYNVTMVFAGHIHGYFRGEWEGVPYIVTGGAGAELVGLNKEHYFYHYLIVRVKDTGIDYEVVKVNSPDFNVIDRIGAFLWLYLYSFVVINYWWIVFIIGVFIFTILLVRGFKKEIMNIWRWLMKRRIIRFISRLFVESKPH</sequence>
<evidence type="ECO:0000256" key="1">
    <source>
        <dbReference type="SAM" id="Phobius"/>
    </source>
</evidence>
<dbReference type="Pfam" id="PF00149">
    <property type="entry name" value="Metallophos"/>
    <property type="match status" value="1"/>
</dbReference>
<gene>
    <name evidence="3" type="ordered locus">Kole_0421</name>
</gene>
<dbReference type="InterPro" id="IPR051918">
    <property type="entry name" value="STPP_CPPED1"/>
</dbReference>
<evidence type="ECO:0000313" key="4">
    <source>
        <dbReference type="Proteomes" id="UP000002382"/>
    </source>
</evidence>
<dbReference type="SUPFAM" id="SSF56300">
    <property type="entry name" value="Metallo-dependent phosphatases"/>
    <property type="match status" value="1"/>
</dbReference>
<dbReference type="PANTHER" id="PTHR43143:SF1">
    <property type="entry name" value="SERINE_THREONINE-PROTEIN PHOSPHATASE CPPED1"/>
    <property type="match status" value="1"/>
</dbReference>
<organism evidence="3 4">
    <name type="scientific">Kosmotoga olearia (strain ATCC BAA-1733 / DSM 21960 / TBF 19.5.1)</name>
    <dbReference type="NCBI Taxonomy" id="521045"/>
    <lineage>
        <taxon>Bacteria</taxon>
        <taxon>Thermotogati</taxon>
        <taxon>Thermotogota</taxon>
        <taxon>Thermotogae</taxon>
        <taxon>Kosmotogales</taxon>
        <taxon>Kosmotogaceae</taxon>
        <taxon>Kosmotoga</taxon>
    </lineage>
</organism>
<dbReference type="KEGG" id="kol:Kole_0421"/>
<dbReference type="InterPro" id="IPR029052">
    <property type="entry name" value="Metallo-depent_PP-like"/>
</dbReference>
<dbReference type="AlphaFoldDB" id="C5CDX7"/>
<keyword evidence="1" id="KW-0472">Membrane</keyword>
<name>C5CDX7_KOSOT</name>
<dbReference type="Gene3D" id="3.60.21.10">
    <property type="match status" value="1"/>
</dbReference>
<dbReference type="EMBL" id="CP001634">
    <property type="protein sequence ID" value="ACR79146.1"/>
    <property type="molecule type" value="Genomic_DNA"/>
</dbReference>
<keyword evidence="1" id="KW-0812">Transmembrane</keyword>
<dbReference type="STRING" id="521045.Kole_0421"/>
<dbReference type="HOGENOM" id="CLU_068404_0_0_0"/>
<evidence type="ECO:0000259" key="2">
    <source>
        <dbReference type="Pfam" id="PF00149"/>
    </source>
</evidence>
<evidence type="ECO:0000313" key="3">
    <source>
        <dbReference type="EMBL" id="ACR79146.1"/>
    </source>
</evidence>
<dbReference type="eggNOG" id="COG1409">
    <property type="taxonomic scope" value="Bacteria"/>
</dbReference>
<dbReference type="RefSeq" id="WP_012744933.1">
    <property type="nucleotide sequence ID" value="NC_012785.1"/>
</dbReference>
<accession>C5CDX7</accession>
<keyword evidence="4" id="KW-1185">Reference proteome</keyword>
<proteinExistence type="predicted"/>
<dbReference type="GO" id="GO:0016787">
    <property type="term" value="F:hydrolase activity"/>
    <property type="evidence" value="ECO:0007669"/>
    <property type="project" value="InterPro"/>
</dbReference>
<dbReference type="InterPro" id="IPR004843">
    <property type="entry name" value="Calcineurin-like_PHP"/>
</dbReference>
<keyword evidence="1" id="KW-1133">Transmembrane helix</keyword>
<feature type="transmembrane region" description="Helical" evidence="1">
    <location>
        <begin position="296"/>
        <end position="325"/>
    </location>
</feature>
<dbReference type="Proteomes" id="UP000002382">
    <property type="component" value="Chromosome"/>
</dbReference>